<evidence type="ECO:0000313" key="3">
    <source>
        <dbReference type="Proteomes" id="UP000653472"/>
    </source>
</evidence>
<evidence type="ECO:0000313" key="2">
    <source>
        <dbReference type="EMBL" id="NKF21793.1"/>
    </source>
</evidence>
<dbReference type="InterPro" id="IPR005572">
    <property type="entry name" value="Anti-sigma_E_RseA_N"/>
</dbReference>
<dbReference type="GO" id="GO:0016989">
    <property type="term" value="F:sigma factor antagonist activity"/>
    <property type="evidence" value="ECO:0007669"/>
    <property type="project" value="InterPro"/>
</dbReference>
<dbReference type="CDD" id="cd16328">
    <property type="entry name" value="RseA_N"/>
    <property type="match status" value="1"/>
</dbReference>
<comment type="caution">
    <text evidence="2">The sequence shown here is derived from an EMBL/GenBank/DDBJ whole genome shotgun (WGS) entry which is preliminary data.</text>
</comment>
<gene>
    <name evidence="2" type="ORF">G7Y82_05640</name>
</gene>
<dbReference type="PANTHER" id="PTHR38104">
    <property type="match status" value="1"/>
</dbReference>
<dbReference type="InterPro" id="IPR036147">
    <property type="entry name" value="Anti-sigma_E_RseA_N_sf"/>
</dbReference>
<keyword evidence="3" id="KW-1185">Reference proteome</keyword>
<organism evidence="2 3">
    <name type="scientific">Solimonas marina</name>
    <dbReference type="NCBI Taxonomy" id="2714601"/>
    <lineage>
        <taxon>Bacteria</taxon>
        <taxon>Pseudomonadati</taxon>
        <taxon>Pseudomonadota</taxon>
        <taxon>Gammaproteobacteria</taxon>
        <taxon>Nevskiales</taxon>
        <taxon>Nevskiaceae</taxon>
        <taxon>Solimonas</taxon>
    </lineage>
</organism>
<protein>
    <submittedName>
        <fullName evidence="2">Sigma-E factor negative regulatory protein</fullName>
    </submittedName>
</protein>
<dbReference type="SUPFAM" id="SSF89069">
    <property type="entry name" value="N-terminal, cytoplasmic domain of anti-sigmaE factor RseA"/>
    <property type="match status" value="1"/>
</dbReference>
<feature type="domain" description="Anti sigma-E protein RseA N-terminal" evidence="1">
    <location>
        <begin position="1"/>
        <end position="76"/>
    </location>
</feature>
<proteinExistence type="predicted"/>
<reference evidence="2" key="1">
    <citation type="submission" date="2020-03" db="EMBL/GenBank/DDBJ databases">
        <title>Solimonas marina sp. nov., isolated from deep seawater of the Pacific Ocean.</title>
        <authorList>
            <person name="Liu X."/>
            <person name="Lai Q."/>
            <person name="Sun F."/>
            <person name="Gai Y."/>
            <person name="Li G."/>
            <person name="Shao Z."/>
        </authorList>
    </citation>
    <scope>NUCLEOTIDE SEQUENCE</scope>
    <source>
        <strain evidence="2">C16B3</strain>
    </source>
</reference>
<dbReference type="PANTHER" id="PTHR38104:SF1">
    <property type="entry name" value="ANTI-SIGMA-E FACTOR RSEA"/>
    <property type="match status" value="1"/>
</dbReference>
<dbReference type="Pfam" id="PF03872">
    <property type="entry name" value="RseA_N"/>
    <property type="match status" value="1"/>
</dbReference>
<dbReference type="RefSeq" id="WP_168147026.1">
    <property type="nucleotide sequence ID" value="NZ_JAAVXB010000002.1"/>
</dbReference>
<dbReference type="AlphaFoldDB" id="A0A969W884"/>
<dbReference type="EMBL" id="JAAVXB010000002">
    <property type="protein sequence ID" value="NKF21793.1"/>
    <property type="molecule type" value="Genomic_DNA"/>
</dbReference>
<dbReference type="InterPro" id="IPR052383">
    <property type="entry name" value="Anti-sigma-E_RseA-like"/>
</dbReference>
<evidence type="ECO:0000259" key="1">
    <source>
        <dbReference type="Pfam" id="PF03872"/>
    </source>
</evidence>
<dbReference type="Proteomes" id="UP000653472">
    <property type="component" value="Unassembled WGS sequence"/>
</dbReference>
<name>A0A969W884_9GAMM</name>
<accession>A0A969W884</accession>
<dbReference type="Gene3D" id="1.10.10.880">
    <property type="entry name" value="Anti sigma-E protein RseA, N-terminal domain"/>
    <property type="match status" value="1"/>
</dbReference>
<sequence>MIQETLSALHDGECSDRELDALLAELDRQPELKARWRRMQIARAAQQRVSVTQIDISAAVMAGIGAAPEAANPKVVELASRRRRTVVWRTTGGLAAAASVAAVALTLGMNFGPAGTTGQGAALTAAATGGSPTQASGIHDVAMVSGAAGEEGAIESPAAQMDDDLRNYMIEHSNSLADRGVGGALSYARFAAHTDDEAFAEPTNLTSNGNP</sequence>